<dbReference type="PANTHER" id="PTHR23024">
    <property type="entry name" value="ARYLACETAMIDE DEACETYLASE"/>
    <property type="match status" value="1"/>
</dbReference>
<proteinExistence type="predicted"/>
<reference evidence="2" key="1">
    <citation type="journal article" date="2020" name="Stud. Mycol.">
        <title>101 Dothideomycetes genomes: a test case for predicting lifestyles and emergence of pathogens.</title>
        <authorList>
            <person name="Haridas S."/>
            <person name="Albert R."/>
            <person name="Binder M."/>
            <person name="Bloem J."/>
            <person name="Labutti K."/>
            <person name="Salamov A."/>
            <person name="Andreopoulos B."/>
            <person name="Baker S."/>
            <person name="Barry K."/>
            <person name="Bills G."/>
            <person name="Bluhm B."/>
            <person name="Cannon C."/>
            <person name="Castanera R."/>
            <person name="Culley D."/>
            <person name="Daum C."/>
            <person name="Ezra D."/>
            <person name="Gonzalez J."/>
            <person name="Henrissat B."/>
            <person name="Kuo A."/>
            <person name="Liang C."/>
            <person name="Lipzen A."/>
            <person name="Lutzoni F."/>
            <person name="Magnuson J."/>
            <person name="Mondo S."/>
            <person name="Nolan M."/>
            <person name="Ohm R."/>
            <person name="Pangilinan J."/>
            <person name="Park H.-J."/>
            <person name="Ramirez L."/>
            <person name="Alfaro M."/>
            <person name="Sun H."/>
            <person name="Tritt A."/>
            <person name="Yoshinaga Y."/>
            <person name="Zwiers L.-H."/>
            <person name="Turgeon B."/>
            <person name="Goodwin S."/>
            <person name="Spatafora J."/>
            <person name="Crous P."/>
            <person name="Grigoriev I."/>
        </authorList>
    </citation>
    <scope>NUCLEOTIDE SEQUENCE</scope>
    <source>
        <strain evidence="2">CBS 107.79</strain>
    </source>
</reference>
<dbReference type="Gene3D" id="3.40.50.1820">
    <property type="entry name" value="alpha/beta hydrolase"/>
    <property type="match status" value="1"/>
</dbReference>
<dbReference type="InterPro" id="IPR013094">
    <property type="entry name" value="AB_hydrolase_3"/>
</dbReference>
<keyword evidence="3" id="KW-1185">Reference proteome</keyword>
<accession>A0A6A5VIZ7</accession>
<evidence type="ECO:0000313" key="3">
    <source>
        <dbReference type="Proteomes" id="UP000800036"/>
    </source>
</evidence>
<evidence type="ECO:0000259" key="1">
    <source>
        <dbReference type="Pfam" id="PF07859"/>
    </source>
</evidence>
<name>A0A6A5VIZ7_9PLEO</name>
<feature type="domain" description="Alpha/beta hydrolase fold-3" evidence="1">
    <location>
        <begin position="48"/>
        <end position="168"/>
    </location>
</feature>
<dbReference type="InterPro" id="IPR029058">
    <property type="entry name" value="AB_hydrolase_fold"/>
</dbReference>
<dbReference type="SUPFAM" id="SSF53474">
    <property type="entry name" value="alpha/beta-Hydrolases"/>
    <property type="match status" value="1"/>
</dbReference>
<dbReference type="InterPro" id="IPR050466">
    <property type="entry name" value="Carboxylest/Gibb_receptor"/>
</dbReference>
<keyword evidence="2" id="KW-0378">Hydrolase</keyword>
<organism evidence="2 3">
    <name type="scientific">Bimuria novae-zelandiae CBS 107.79</name>
    <dbReference type="NCBI Taxonomy" id="1447943"/>
    <lineage>
        <taxon>Eukaryota</taxon>
        <taxon>Fungi</taxon>
        <taxon>Dikarya</taxon>
        <taxon>Ascomycota</taxon>
        <taxon>Pezizomycotina</taxon>
        <taxon>Dothideomycetes</taxon>
        <taxon>Pleosporomycetidae</taxon>
        <taxon>Pleosporales</taxon>
        <taxon>Massarineae</taxon>
        <taxon>Didymosphaeriaceae</taxon>
        <taxon>Bimuria</taxon>
    </lineage>
</organism>
<dbReference type="AlphaFoldDB" id="A0A6A5VIZ7"/>
<dbReference type="GO" id="GO:0016787">
    <property type="term" value="F:hydrolase activity"/>
    <property type="evidence" value="ECO:0007669"/>
    <property type="project" value="UniProtKB-KW"/>
</dbReference>
<dbReference type="EMBL" id="ML976669">
    <property type="protein sequence ID" value="KAF1975792.1"/>
    <property type="molecule type" value="Genomic_DNA"/>
</dbReference>
<gene>
    <name evidence="2" type="ORF">BU23DRAFT_588397</name>
</gene>
<protein>
    <submittedName>
        <fullName evidence="2">Alpha/beta-hydrolase</fullName>
    </submittedName>
</protein>
<evidence type="ECO:0000313" key="2">
    <source>
        <dbReference type="EMBL" id="KAF1975792.1"/>
    </source>
</evidence>
<dbReference type="PANTHER" id="PTHR23024:SF24">
    <property type="entry name" value="ALPHA_BETA HYDROLASE FOLD-3 DOMAIN-CONTAINING PROTEIN"/>
    <property type="match status" value="1"/>
</dbReference>
<dbReference type="Proteomes" id="UP000800036">
    <property type="component" value="Unassembled WGS sequence"/>
</dbReference>
<dbReference type="OrthoDB" id="19653at2759"/>
<dbReference type="Pfam" id="PF07859">
    <property type="entry name" value="Abhydrolase_3"/>
    <property type="match status" value="1"/>
</dbReference>
<sequence length="321" mass="35261">MSLHTTPANRFDSFNLYRTFYKKIGDHEIEANVLVPKGIEPGKCPVMIKWHGGGLTAGTAVHAPYFAAYLVPFLHRNNAIAILPNYRLTPEHSGADILEDIADFQKWFTGSLPAYLASKEPSLGIEIDFPKVLVSGESAGAWLALQSILSLPQGTFAACMLQYPVLSPIPTAPDDIICGGRIPPKEDLDAFLATIKPGTVISDAPPPAREAVAPMLRAHGRWAEFFGEGPHLWPATRIEGAGFFVHTHVMHGRDDTNVPVELSRAFMESARKRFPRTRFEIVTPRGDHGFDAEISEEGEAWLGEFLRGVERDWVGGEGARP</sequence>